<organism evidence="2">
    <name type="scientific">Malaco herpesvirus 1</name>
    <dbReference type="NCBI Taxonomy" id="3031797"/>
    <lineage>
        <taxon>Viruses</taxon>
        <taxon>Duplodnaviria</taxon>
        <taxon>Heunggongvirae</taxon>
        <taxon>Peploviricota</taxon>
        <taxon>Herviviricetes</taxon>
        <taxon>Herpesvirales</taxon>
        <taxon>Malacoherpesviridae</taxon>
    </lineage>
</organism>
<evidence type="ECO:0000313" key="2">
    <source>
        <dbReference type="EMBL" id="DBA11785.1"/>
    </source>
</evidence>
<proteinExistence type="predicted"/>
<feature type="transmembrane region" description="Helical" evidence="1">
    <location>
        <begin position="92"/>
        <end position="110"/>
    </location>
</feature>
<protein>
    <submittedName>
        <fullName evidence="2">ORF84</fullName>
    </submittedName>
</protein>
<reference evidence="2" key="1">
    <citation type="journal article" date="2023" name="Front. Mar. Sci.">
        <title>Tracing the invertebrate herpesviruses in the global sequence datasets.</title>
        <authorList>
            <person name="Rosani U."/>
            <person name="Gaia M."/>
            <person name="Delmont T.O."/>
            <person name="Krupovic M."/>
        </authorList>
    </citation>
    <scope>NUCLEOTIDE SEQUENCE</scope>
    <source>
        <strain evidence="2">MalacoHV1/China/2018</strain>
    </source>
</reference>
<accession>A0AA48P8D3</accession>
<name>A0AA48P8D3_9VIRU</name>
<keyword evidence="1" id="KW-0472">Membrane</keyword>
<sequence length="111" mass="12283">MMILLNSSIVSGTVPLHAVSLMYSKNFLAIFFDVRAALNDSRFSNIMMVCGSTVWITFSLLLKCTPPVLMMMFVPIFTAEASWPTISAGTDWLKNVVPIFILLLIVLPSIP</sequence>
<reference evidence="2" key="2">
    <citation type="submission" date="2023-01" db="EMBL/GenBank/DDBJ databases">
        <authorList>
            <person name="Rosani U."/>
            <person name="Delmont T.O."/>
            <person name="Gaia M."/>
            <person name="Krupovic M."/>
        </authorList>
    </citation>
    <scope>NUCLEOTIDE SEQUENCE</scope>
    <source>
        <strain evidence="2">MalacoHV1/China/2018</strain>
    </source>
</reference>
<keyword evidence="1" id="KW-1133">Transmembrane helix</keyword>
<evidence type="ECO:0000256" key="1">
    <source>
        <dbReference type="SAM" id="Phobius"/>
    </source>
</evidence>
<keyword evidence="1" id="KW-0812">Transmembrane</keyword>
<dbReference type="EMBL" id="BK063093">
    <property type="protein sequence ID" value="DBA11785.1"/>
    <property type="molecule type" value="Genomic_DNA"/>
</dbReference>